<dbReference type="PANTHER" id="PTHR30518">
    <property type="entry name" value="ENDOLYTIC MUREIN TRANSGLYCOSYLASE"/>
    <property type="match status" value="1"/>
</dbReference>
<sequence length="337" mass="38256">MKKIDTIQIDPQHNLSEIKKRIKFQYLTVSVSSLALVLLAIFILVTSGPSLPPKGVKIDIVKGSALPAVTAKLTEAKVIRSKALFNLLMRISLTDRHIKPGIYLFSHSRNMVRVVWQLRRGDYGVNMAKVTVPEGATNFEIGLIIKKALPEFDRNDFDKKTAYLEGKLFPETYYLSPLANTDQIIEQFNSIYEDKIKPLRTVIAISGKTENEILTMASLLEEEAKNYEAKKIISGILWKRLEQGMKLQVDAVFPYIINKNTFTLTRKDLATDSPYNTYKYKGLPPGPISNPGIDSILAALYPEESPYLFYLSDKNGKMHYAEDYDEHLKNKRKYLGT</sequence>
<gene>
    <name evidence="7" type="primary">mltG</name>
    <name evidence="8" type="ORF">UT40_C0011G0040</name>
</gene>
<dbReference type="HAMAP" id="MF_02065">
    <property type="entry name" value="MltG"/>
    <property type="match status" value="1"/>
</dbReference>
<reference evidence="8 9" key="1">
    <citation type="journal article" date="2015" name="Nature">
        <title>rRNA introns, odd ribosomes, and small enigmatic genomes across a large radiation of phyla.</title>
        <authorList>
            <person name="Brown C.T."/>
            <person name="Hug L.A."/>
            <person name="Thomas B.C."/>
            <person name="Sharon I."/>
            <person name="Castelle C.J."/>
            <person name="Singh A."/>
            <person name="Wilkins M.J."/>
            <person name="Williams K.H."/>
            <person name="Banfield J.F."/>
        </authorList>
    </citation>
    <scope>NUCLEOTIDE SEQUENCE [LARGE SCALE GENOMIC DNA]</scope>
</reference>
<dbReference type="EMBL" id="LBWQ01000011">
    <property type="protein sequence ID" value="KKR13729.1"/>
    <property type="molecule type" value="Genomic_DNA"/>
</dbReference>
<evidence type="ECO:0000256" key="6">
    <source>
        <dbReference type="ARBA" id="ARBA00023316"/>
    </source>
</evidence>
<keyword evidence="3 7" id="KW-1133">Transmembrane helix</keyword>
<dbReference type="Proteomes" id="UP000034690">
    <property type="component" value="Unassembled WGS sequence"/>
</dbReference>
<feature type="transmembrane region" description="Helical" evidence="7">
    <location>
        <begin position="24"/>
        <end position="45"/>
    </location>
</feature>
<dbReference type="GO" id="GO:0009252">
    <property type="term" value="P:peptidoglycan biosynthetic process"/>
    <property type="evidence" value="ECO:0007669"/>
    <property type="project" value="UniProtKB-UniRule"/>
</dbReference>
<evidence type="ECO:0000256" key="2">
    <source>
        <dbReference type="ARBA" id="ARBA00022692"/>
    </source>
</evidence>
<dbReference type="PATRIC" id="fig|1618551.3.peg.590"/>
<dbReference type="GO" id="GO:0008932">
    <property type="term" value="F:lytic endotransglycosylase activity"/>
    <property type="evidence" value="ECO:0007669"/>
    <property type="project" value="UniProtKB-UniRule"/>
</dbReference>
<evidence type="ECO:0000256" key="3">
    <source>
        <dbReference type="ARBA" id="ARBA00022989"/>
    </source>
</evidence>
<dbReference type="EC" id="4.2.2.29" evidence="7"/>
<comment type="catalytic activity">
    <reaction evidence="7">
        <text>a peptidoglycan chain = a peptidoglycan chain with N-acetyl-1,6-anhydromuramyl-[peptide] at the reducing end + a peptidoglycan chain with N-acetylglucosamine at the non-reducing end.</text>
        <dbReference type="EC" id="4.2.2.29"/>
    </reaction>
</comment>
<proteinExistence type="inferred from homology"/>
<evidence type="ECO:0000313" key="9">
    <source>
        <dbReference type="Proteomes" id="UP000034690"/>
    </source>
</evidence>
<evidence type="ECO:0000256" key="7">
    <source>
        <dbReference type="HAMAP-Rule" id="MF_02065"/>
    </source>
</evidence>
<keyword evidence="5 7" id="KW-0456">Lyase</keyword>
<comment type="similarity">
    <text evidence="7">Belongs to the transglycosylase MltG family.</text>
</comment>
<dbReference type="InterPro" id="IPR003770">
    <property type="entry name" value="MLTG-like"/>
</dbReference>
<dbReference type="NCBIfam" id="TIGR00247">
    <property type="entry name" value="endolytic transglycosylase MltG"/>
    <property type="match status" value="1"/>
</dbReference>
<feature type="site" description="Important for catalytic activity" evidence="7">
    <location>
        <position position="223"/>
    </location>
</feature>
<comment type="function">
    <text evidence="7">Functions as a peptidoglycan terminase that cleaves nascent peptidoglycan strands endolytically to terminate their elongation.</text>
</comment>
<dbReference type="Pfam" id="PF02618">
    <property type="entry name" value="YceG"/>
    <property type="match status" value="1"/>
</dbReference>
<keyword evidence="1 7" id="KW-1003">Cell membrane</keyword>
<protein>
    <recommendedName>
        <fullName evidence="7">Endolytic murein transglycosylase</fullName>
        <ecNumber evidence="7">4.2.2.29</ecNumber>
    </recommendedName>
    <alternativeName>
        <fullName evidence="7">Peptidoglycan lytic transglycosylase</fullName>
    </alternativeName>
    <alternativeName>
        <fullName evidence="7">Peptidoglycan polymerization terminase</fullName>
    </alternativeName>
</protein>
<dbReference type="Gene3D" id="3.30.1490.480">
    <property type="entry name" value="Endolytic murein transglycosylase"/>
    <property type="match status" value="1"/>
</dbReference>
<dbReference type="GO" id="GO:0005886">
    <property type="term" value="C:plasma membrane"/>
    <property type="evidence" value="ECO:0007669"/>
    <property type="project" value="UniProtKB-SubCell"/>
</dbReference>
<keyword evidence="4 7" id="KW-0472">Membrane</keyword>
<accession>A0A0G0NC62</accession>
<dbReference type="AlphaFoldDB" id="A0A0G0NC62"/>
<comment type="subcellular location">
    <subcellularLocation>
        <location evidence="7">Cell membrane</location>
        <topology evidence="7">Single-pass membrane protein</topology>
    </subcellularLocation>
</comment>
<evidence type="ECO:0000256" key="5">
    <source>
        <dbReference type="ARBA" id="ARBA00023239"/>
    </source>
</evidence>
<dbReference type="PANTHER" id="PTHR30518:SF2">
    <property type="entry name" value="ENDOLYTIC MUREIN TRANSGLYCOSYLASE"/>
    <property type="match status" value="1"/>
</dbReference>
<dbReference type="GO" id="GO:0071555">
    <property type="term" value="P:cell wall organization"/>
    <property type="evidence" value="ECO:0007669"/>
    <property type="project" value="UniProtKB-KW"/>
</dbReference>
<organism evidence="8 9">
    <name type="scientific">Candidatus Woesebacteria bacterium GW2011_GWA1_39_21b</name>
    <dbReference type="NCBI Taxonomy" id="1618551"/>
    <lineage>
        <taxon>Bacteria</taxon>
        <taxon>Candidatus Woeseibacteriota</taxon>
    </lineage>
</organism>
<dbReference type="Gene3D" id="3.30.160.60">
    <property type="entry name" value="Classic Zinc Finger"/>
    <property type="match status" value="1"/>
</dbReference>
<evidence type="ECO:0000313" key="8">
    <source>
        <dbReference type="EMBL" id="KKR13729.1"/>
    </source>
</evidence>
<comment type="caution">
    <text evidence="8">The sequence shown here is derived from an EMBL/GenBank/DDBJ whole genome shotgun (WGS) entry which is preliminary data.</text>
</comment>
<keyword evidence="6 7" id="KW-0961">Cell wall biogenesis/degradation</keyword>
<keyword evidence="2 7" id="KW-0812">Transmembrane</keyword>
<name>A0A0G0NC62_9BACT</name>
<evidence type="ECO:0000256" key="1">
    <source>
        <dbReference type="ARBA" id="ARBA00022475"/>
    </source>
</evidence>
<evidence type="ECO:0000256" key="4">
    <source>
        <dbReference type="ARBA" id="ARBA00023136"/>
    </source>
</evidence>